<name>A0AAD1WF16_PELCU</name>
<dbReference type="EMBL" id="OW240917">
    <property type="protein sequence ID" value="CAH2301653.1"/>
    <property type="molecule type" value="Genomic_DNA"/>
</dbReference>
<reference evidence="1" key="1">
    <citation type="submission" date="2022-03" db="EMBL/GenBank/DDBJ databases">
        <authorList>
            <person name="Alioto T."/>
            <person name="Alioto T."/>
            <person name="Gomez Garrido J."/>
        </authorList>
    </citation>
    <scope>NUCLEOTIDE SEQUENCE</scope>
</reference>
<dbReference type="AlphaFoldDB" id="A0AAD1WF16"/>
<keyword evidence="2" id="KW-1185">Reference proteome</keyword>
<accession>A0AAD1WF16</accession>
<gene>
    <name evidence="1" type="ORF">PECUL_23A013793</name>
</gene>
<feature type="non-terminal residue" evidence="1">
    <location>
        <position position="1"/>
    </location>
</feature>
<proteinExistence type="predicted"/>
<sequence>DLQPGALLAKEAVDLRTQVCPAAVKGANEPRYLRCAGGGDPGTPMGGYSDIVGACGKVTRSETPCDDISNMVDAAYIGGTSEEKFDVLPKLDRTFADFWRKMELRLNQPGHLYKNLTTHSPGDLGRP</sequence>
<evidence type="ECO:0000313" key="1">
    <source>
        <dbReference type="EMBL" id="CAH2301653.1"/>
    </source>
</evidence>
<protein>
    <submittedName>
        <fullName evidence="1">Uncharacterized protein</fullName>
    </submittedName>
</protein>
<organism evidence="1 2">
    <name type="scientific">Pelobates cultripes</name>
    <name type="common">Western spadefoot toad</name>
    <dbReference type="NCBI Taxonomy" id="61616"/>
    <lineage>
        <taxon>Eukaryota</taxon>
        <taxon>Metazoa</taxon>
        <taxon>Chordata</taxon>
        <taxon>Craniata</taxon>
        <taxon>Vertebrata</taxon>
        <taxon>Euteleostomi</taxon>
        <taxon>Amphibia</taxon>
        <taxon>Batrachia</taxon>
        <taxon>Anura</taxon>
        <taxon>Pelobatoidea</taxon>
        <taxon>Pelobatidae</taxon>
        <taxon>Pelobates</taxon>
    </lineage>
</organism>
<evidence type="ECO:0000313" key="2">
    <source>
        <dbReference type="Proteomes" id="UP001295444"/>
    </source>
</evidence>
<dbReference type="Proteomes" id="UP001295444">
    <property type="component" value="Chromosome 06"/>
</dbReference>